<name>A0A399EZY5_9DEIN</name>
<comment type="caution">
    <text evidence="1">The sequence shown here is derived from an EMBL/GenBank/DDBJ whole genome shotgun (WGS) entry which is preliminary data.</text>
</comment>
<dbReference type="Proteomes" id="UP000265800">
    <property type="component" value="Unassembled WGS sequence"/>
</dbReference>
<proteinExistence type="predicted"/>
<organism evidence="1 2">
    <name type="scientific">Meiothermus luteus</name>
    <dbReference type="NCBI Taxonomy" id="2026184"/>
    <lineage>
        <taxon>Bacteria</taxon>
        <taxon>Thermotogati</taxon>
        <taxon>Deinococcota</taxon>
        <taxon>Deinococci</taxon>
        <taxon>Thermales</taxon>
        <taxon>Thermaceae</taxon>
        <taxon>Meiothermus</taxon>
    </lineage>
</organism>
<sequence>MMDGMGEINLSGYFVARLTGASPEEAKEYLEDPSYFPEALGQWNLGHLKTVEDVERVLPQLTRPQSRQVEEAPLSELDNLYRGL</sequence>
<gene>
    <name evidence="1" type="ORF">Mlute_00328</name>
</gene>
<keyword evidence="2" id="KW-1185">Reference proteome</keyword>
<accession>A0A399EZY5</accession>
<reference evidence="1 2" key="1">
    <citation type="submission" date="2018-08" db="EMBL/GenBank/DDBJ databases">
        <title>Meiothermus luteus KCTC 52599 genome sequencing project.</title>
        <authorList>
            <person name="Da Costa M.S."/>
            <person name="Albuquerque L."/>
            <person name="Raposo P."/>
            <person name="Froufe H.J.C."/>
            <person name="Barroso C.S."/>
            <person name="Egas C."/>
        </authorList>
    </citation>
    <scope>NUCLEOTIDE SEQUENCE [LARGE SCALE GENOMIC DNA]</scope>
    <source>
        <strain evidence="1 2">KCTC 52599</strain>
    </source>
</reference>
<protein>
    <submittedName>
        <fullName evidence="1">Uncharacterized protein</fullName>
    </submittedName>
</protein>
<evidence type="ECO:0000313" key="2">
    <source>
        <dbReference type="Proteomes" id="UP000265800"/>
    </source>
</evidence>
<dbReference type="AlphaFoldDB" id="A0A399EZY5"/>
<dbReference type="EMBL" id="QWKZ01000006">
    <property type="protein sequence ID" value="RIH89333.1"/>
    <property type="molecule type" value="Genomic_DNA"/>
</dbReference>
<evidence type="ECO:0000313" key="1">
    <source>
        <dbReference type="EMBL" id="RIH89333.1"/>
    </source>
</evidence>